<feature type="compositionally biased region" description="Gly residues" evidence="1">
    <location>
        <begin position="72"/>
        <end position="109"/>
    </location>
</feature>
<comment type="caution">
    <text evidence="2">The sequence shown here is derived from an EMBL/GenBank/DDBJ whole genome shotgun (WGS) entry which is preliminary data.</text>
</comment>
<feature type="compositionally biased region" description="Basic and acidic residues" evidence="1">
    <location>
        <begin position="162"/>
        <end position="173"/>
    </location>
</feature>
<proteinExistence type="predicted"/>
<dbReference type="EMBL" id="JAUSWO010000001">
    <property type="protein sequence ID" value="MDQ0514289.1"/>
    <property type="molecule type" value="Genomic_DNA"/>
</dbReference>
<sequence length="356" mass="38964">MDSESVALTTYKKRNFVALNIANAYNWGSTKMSSTHFETSLLLYCDNSIECGGGVDISSLARGGESGLGRIGGGGGGWSGSGRGGNVSRGGSGWSSSGRSGGSNLGRVGGSSSARGSNVSRGGSGGNSLGQGGNRIGKGSGSSRSLKGGRNSPSRSNNNYKTSEERYPNRTEDHVRIESEALRIKAELKEIGRQAWNYGKSMAGNFEDLRKLIPEITLQKFLRDDQNRNRIISYFDHYINQLEADKSKIEARISKSRRPVTNMVNWIYIMDTEKLKDLFGNPGEGMLIVIYDMLSNLKEFKNNLIKFGSSKSETSLIRKILENWWNFLKLEKIASETIAISSPKEIKESFYLKAFA</sequence>
<accession>A0ABU0M020</accession>
<evidence type="ECO:0000313" key="3">
    <source>
        <dbReference type="Proteomes" id="UP001240643"/>
    </source>
</evidence>
<protein>
    <submittedName>
        <fullName evidence="2">Uncharacterized protein</fullName>
    </submittedName>
</protein>
<keyword evidence="3" id="KW-1185">Reference proteome</keyword>
<feature type="compositionally biased region" description="Low complexity" evidence="1">
    <location>
        <begin position="110"/>
        <end position="121"/>
    </location>
</feature>
<reference evidence="2" key="1">
    <citation type="submission" date="2023-07" db="EMBL/GenBank/DDBJ databases">
        <title>Genomic Encyclopedia of Type Strains, Phase IV (KMG-IV): sequencing the most valuable type-strain genomes for metagenomic binning, comparative biology and taxonomic classification.</title>
        <authorList>
            <person name="Goeker M."/>
        </authorList>
    </citation>
    <scope>NUCLEOTIDE SEQUENCE [LARGE SCALE GENOMIC DNA]</scope>
    <source>
        <strain evidence="2">DSM 21204</strain>
    </source>
</reference>
<dbReference type="RefSeq" id="WP_256547830.1">
    <property type="nucleotide sequence ID" value="NZ_CP101809.1"/>
</dbReference>
<dbReference type="Proteomes" id="UP001240643">
    <property type="component" value="Unassembled WGS sequence"/>
</dbReference>
<evidence type="ECO:0000256" key="1">
    <source>
        <dbReference type="SAM" id="MobiDB-lite"/>
    </source>
</evidence>
<feature type="region of interest" description="Disordered" evidence="1">
    <location>
        <begin position="72"/>
        <end position="173"/>
    </location>
</feature>
<feature type="compositionally biased region" description="Low complexity" evidence="1">
    <location>
        <begin position="141"/>
        <end position="159"/>
    </location>
</feature>
<gene>
    <name evidence="2" type="ORF">J2Z62_000727</name>
</gene>
<feature type="compositionally biased region" description="Gly residues" evidence="1">
    <location>
        <begin position="122"/>
        <end position="140"/>
    </location>
</feature>
<name>A0ABU0M020_9BACT</name>
<evidence type="ECO:0000313" key="2">
    <source>
        <dbReference type="EMBL" id="MDQ0514289.1"/>
    </source>
</evidence>
<organism evidence="2 3">
    <name type="scientific">Mycoplasmoides fastidiosum</name>
    <dbReference type="NCBI Taxonomy" id="92758"/>
    <lineage>
        <taxon>Bacteria</taxon>
        <taxon>Bacillati</taxon>
        <taxon>Mycoplasmatota</taxon>
        <taxon>Mycoplasmoidales</taxon>
        <taxon>Mycoplasmoidaceae</taxon>
        <taxon>Mycoplasmoides</taxon>
    </lineage>
</organism>